<proteinExistence type="predicted"/>
<evidence type="ECO:0000313" key="2">
    <source>
        <dbReference type="EMBL" id="GMH29361.1"/>
    </source>
</evidence>
<reference evidence="2" key="1">
    <citation type="submission" date="2023-05" db="EMBL/GenBank/DDBJ databases">
        <title>Nepenthes gracilis genome sequencing.</title>
        <authorList>
            <person name="Fukushima K."/>
        </authorList>
    </citation>
    <scope>NUCLEOTIDE SEQUENCE</scope>
    <source>
        <strain evidence="2">SING2019-196</strain>
    </source>
</reference>
<dbReference type="AlphaFoldDB" id="A0AAD3TI18"/>
<dbReference type="EMBL" id="BSYO01000036">
    <property type="protein sequence ID" value="GMH29361.1"/>
    <property type="molecule type" value="Genomic_DNA"/>
</dbReference>
<gene>
    <name evidence="2" type="ORF">Nepgr_031204</name>
</gene>
<protein>
    <submittedName>
        <fullName evidence="2">Uncharacterized protein</fullName>
    </submittedName>
</protein>
<feature type="region of interest" description="Disordered" evidence="1">
    <location>
        <begin position="53"/>
        <end position="82"/>
    </location>
</feature>
<dbReference type="Proteomes" id="UP001279734">
    <property type="component" value="Unassembled WGS sequence"/>
</dbReference>
<keyword evidence="3" id="KW-1185">Reference proteome</keyword>
<organism evidence="2 3">
    <name type="scientific">Nepenthes gracilis</name>
    <name type="common">Slender pitcher plant</name>
    <dbReference type="NCBI Taxonomy" id="150966"/>
    <lineage>
        <taxon>Eukaryota</taxon>
        <taxon>Viridiplantae</taxon>
        <taxon>Streptophyta</taxon>
        <taxon>Embryophyta</taxon>
        <taxon>Tracheophyta</taxon>
        <taxon>Spermatophyta</taxon>
        <taxon>Magnoliopsida</taxon>
        <taxon>eudicotyledons</taxon>
        <taxon>Gunneridae</taxon>
        <taxon>Pentapetalae</taxon>
        <taxon>Caryophyllales</taxon>
        <taxon>Nepenthaceae</taxon>
        <taxon>Nepenthes</taxon>
    </lineage>
</organism>
<evidence type="ECO:0000256" key="1">
    <source>
        <dbReference type="SAM" id="MobiDB-lite"/>
    </source>
</evidence>
<accession>A0AAD3TI18</accession>
<evidence type="ECO:0000313" key="3">
    <source>
        <dbReference type="Proteomes" id="UP001279734"/>
    </source>
</evidence>
<comment type="caution">
    <text evidence="2">The sequence shown here is derived from an EMBL/GenBank/DDBJ whole genome shotgun (WGS) entry which is preliminary data.</text>
</comment>
<name>A0AAD3TI18_NEPGR</name>
<sequence>MAFVEMEGQAHLPGMMHYVGKFVADISYAIRIADMAVLRGGAEGRLVEQADVRARRQSAPHHSLDLQGVANQSRMGDESRGG</sequence>